<evidence type="ECO:0000313" key="3">
    <source>
        <dbReference type="Proteomes" id="UP000028999"/>
    </source>
</evidence>
<keyword evidence="3" id="KW-1185">Reference proteome</keyword>
<reference evidence="2 3" key="1">
    <citation type="journal article" date="2014" name="Science">
        <title>Plant genetics. Early allopolyploid evolution in the post-Neolithic Brassica napus oilseed genome.</title>
        <authorList>
            <person name="Chalhoub B."/>
            <person name="Denoeud F."/>
            <person name="Liu S."/>
            <person name="Parkin I.A."/>
            <person name="Tang H."/>
            <person name="Wang X."/>
            <person name="Chiquet J."/>
            <person name="Belcram H."/>
            <person name="Tong C."/>
            <person name="Samans B."/>
            <person name="Correa M."/>
            <person name="Da Silva C."/>
            <person name="Just J."/>
            <person name="Falentin C."/>
            <person name="Koh C.S."/>
            <person name="Le Clainche I."/>
            <person name="Bernard M."/>
            <person name="Bento P."/>
            <person name="Noel B."/>
            <person name="Labadie K."/>
            <person name="Alberti A."/>
            <person name="Charles M."/>
            <person name="Arnaud D."/>
            <person name="Guo H."/>
            <person name="Daviaud C."/>
            <person name="Alamery S."/>
            <person name="Jabbari K."/>
            <person name="Zhao M."/>
            <person name="Edger P.P."/>
            <person name="Chelaifa H."/>
            <person name="Tack D."/>
            <person name="Lassalle G."/>
            <person name="Mestiri I."/>
            <person name="Schnel N."/>
            <person name="Le Paslier M.C."/>
            <person name="Fan G."/>
            <person name="Renault V."/>
            <person name="Bayer P.E."/>
            <person name="Golicz A.A."/>
            <person name="Manoli S."/>
            <person name="Lee T.H."/>
            <person name="Thi V.H."/>
            <person name="Chalabi S."/>
            <person name="Hu Q."/>
            <person name="Fan C."/>
            <person name="Tollenaere R."/>
            <person name="Lu Y."/>
            <person name="Battail C."/>
            <person name="Shen J."/>
            <person name="Sidebottom C.H."/>
            <person name="Wang X."/>
            <person name="Canaguier A."/>
            <person name="Chauveau A."/>
            <person name="Berard A."/>
            <person name="Deniot G."/>
            <person name="Guan M."/>
            <person name="Liu Z."/>
            <person name="Sun F."/>
            <person name="Lim Y.P."/>
            <person name="Lyons E."/>
            <person name="Town C.D."/>
            <person name="Bancroft I."/>
            <person name="Wang X."/>
            <person name="Meng J."/>
            <person name="Ma J."/>
            <person name="Pires J.C."/>
            <person name="King G.J."/>
            <person name="Brunel D."/>
            <person name="Delourme R."/>
            <person name="Renard M."/>
            <person name="Aury J.M."/>
            <person name="Adams K.L."/>
            <person name="Batley J."/>
            <person name="Snowdon R.J."/>
            <person name="Tost J."/>
            <person name="Edwards D."/>
            <person name="Zhou Y."/>
            <person name="Hua W."/>
            <person name="Sharpe A.G."/>
            <person name="Paterson A.H."/>
            <person name="Guan C."/>
            <person name="Wincker P."/>
        </authorList>
    </citation>
    <scope>NUCLEOTIDE SEQUENCE [LARGE SCALE GENOMIC DNA]</scope>
    <source>
        <strain evidence="3">cv. Darmor-bzh</strain>
    </source>
</reference>
<evidence type="ECO:0000313" key="2">
    <source>
        <dbReference type="EMBL" id="CDY40510.1"/>
    </source>
</evidence>
<dbReference type="Gramene" id="CDY40510">
    <property type="protein sequence ID" value="CDY40510"/>
    <property type="gene ID" value="GSBRNA2T00069806001"/>
</dbReference>
<dbReference type="Proteomes" id="UP000028999">
    <property type="component" value="Unassembled WGS sequence"/>
</dbReference>
<feature type="region of interest" description="Disordered" evidence="1">
    <location>
        <begin position="47"/>
        <end position="77"/>
    </location>
</feature>
<evidence type="ECO:0000256" key="1">
    <source>
        <dbReference type="SAM" id="MobiDB-lite"/>
    </source>
</evidence>
<accession>A0A078HPN3</accession>
<dbReference type="AlphaFoldDB" id="A0A078HPN3"/>
<dbReference type="PaxDb" id="3708-A0A078HPN3"/>
<name>A0A078HPN3_BRANA</name>
<sequence length="77" mass="8591">MGQASQQIFSQIIFASGGSGLGSVASEKLRWWLDEAEKHRWWLDEAEKTRSSGGGLMKERSSGGSLMKQRRHNQEAP</sequence>
<gene>
    <name evidence="2" type="primary">BnaC01g20020D</name>
    <name evidence="2" type="ORF">GSBRNA2T00069806001</name>
</gene>
<organism evidence="2 3">
    <name type="scientific">Brassica napus</name>
    <name type="common">Rape</name>
    <dbReference type="NCBI Taxonomy" id="3708"/>
    <lineage>
        <taxon>Eukaryota</taxon>
        <taxon>Viridiplantae</taxon>
        <taxon>Streptophyta</taxon>
        <taxon>Embryophyta</taxon>
        <taxon>Tracheophyta</taxon>
        <taxon>Spermatophyta</taxon>
        <taxon>Magnoliopsida</taxon>
        <taxon>eudicotyledons</taxon>
        <taxon>Gunneridae</taxon>
        <taxon>Pentapetalae</taxon>
        <taxon>rosids</taxon>
        <taxon>malvids</taxon>
        <taxon>Brassicales</taxon>
        <taxon>Brassicaceae</taxon>
        <taxon>Brassiceae</taxon>
        <taxon>Brassica</taxon>
    </lineage>
</organism>
<protein>
    <submittedName>
        <fullName evidence="2">BnaC01g20020D protein</fullName>
    </submittedName>
</protein>
<dbReference type="EMBL" id="LK032473">
    <property type="protein sequence ID" value="CDY40510.1"/>
    <property type="molecule type" value="Genomic_DNA"/>
</dbReference>
<proteinExistence type="predicted"/>